<proteinExistence type="predicted"/>
<dbReference type="InterPro" id="IPR011333">
    <property type="entry name" value="SKP1/BTB/POZ_sf"/>
</dbReference>
<evidence type="ECO:0000313" key="2">
    <source>
        <dbReference type="EMBL" id="KAK9865072.1"/>
    </source>
</evidence>
<organism evidence="2 3">
    <name type="scientific">Apatococcus fuscideae</name>
    <dbReference type="NCBI Taxonomy" id="2026836"/>
    <lineage>
        <taxon>Eukaryota</taxon>
        <taxon>Viridiplantae</taxon>
        <taxon>Chlorophyta</taxon>
        <taxon>core chlorophytes</taxon>
        <taxon>Trebouxiophyceae</taxon>
        <taxon>Chlorellales</taxon>
        <taxon>Chlorellaceae</taxon>
        <taxon>Apatococcus</taxon>
    </lineage>
</organism>
<reference evidence="2 3" key="1">
    <citation type="journal article" date="2024" name="Nat. Commun.">
        <title>Phylogenomics reveals the evolutionary origins of lichenization in chlorophyte algae.</title>
        <authorList>
            <person name="Puginier C."/>
            <person name="Libourel C."/>
            <person name="Otte J."/>
            <person name="Skaloud P."/>
            <person name="Haon M."/>
            <person name="Grisel S."/>
            <person name="Petersen M."/>
            <person name="Berrin J.G."/>
            <person name="Delaux P.M."/>
            <person name="Dal Grande F."/>
            <person name="Keller J."/>
        </authorList>
    </citation>
    <scope>NUCLEOTIDE SEQUENCE [LARGE SCALE GENOMIC DNA]</scope>
    <source>
        <strain evidence="2 3">SAG 2523</strain>
    </source>
</reference>
<dbReference type="Pfam" id="PF02214">
    <property type="entry name" value="BTB_2"/>
    <property type="match status" value="1"/>
</dbReference>
<dbReference type="Proteomes" id="UP001485043">
    <property type="component" value="Unassembled WGS sequence"/>
</dbReference>
<feature type="domain" description="Potassium channel tetramerisation-type BTB" evidence="1">
    <location>
        <begin position="18"/>
        <end position="110"/>
    </location>
</feature>
<comment type="caution">
    <text evidence="2">The sequence shown here is derived from an EMBL/GenBank/DDBJ whole genome shotgun (WGS) entry which is preliminary data.</text>
</comment>
<accession>A0AAW1T7R3</accession>
<dbReference type="InterPro" id="IPR003131">
    <property type="entry name" value="T1-type_BTB"/>
</dbReference>
<dbReference type="Gene3D" id="3.30.710.10">
    <property type="entry name" value="Potassium Channel Kv1.1, Chain A"/>
    <property type="match status" value="1"/>
</dbReference>
<evidence type="ECO:0000313" key="3">
    <source>
        <dbReference type="Proteomes" id="UP001485043"/>
    </source>
</evidence>
<dbReference type="CDD" id="cd18316">
    <property type="entry name" value="BTB_POZ_KCTD-like"/>
    <property type="match status" value="1"/>
</dbReference>
<sequence>MDTSEKDRCILDDGTQQVSLNVAGHRYTASLRTLRAEPDSHLANAFAGNWRLSRTAAGEVFLDRNGEAFGIVLQYLRARRDSRAFVLPPLDTYKLGQLKVEADFYGLEGLKQLSEAGMEKMLDSRY</sequence>
<dbReference type="SUPFAM" id="SSF54695">
    <property type="entry name" value="POZ domain"/>
    <property type="match status" value="1"/>
</dbReference>
<dbReference type="EMBL" id="JALJOV010000286">
    <property type="protein sequence ID" value="KAK9865072.1"/>
    <property type="molecule type" value="Genomic_DNA"/>
</dbReference>
<keyword evidence="3" id="KW-1185">Reference proteome</keyword>
<name>A0AAW1T7R3_9CHLO</name>
<dbReference type="PANTHER" id="PTHR14499">
    <property type="entry name" value="POTASSIUM CHANNEL TETRAMERIZATION DOMAIN-CONTAINING"/>
    <property type="match status" value="1"/>
</dbReference>
<dbReference type="AlphaFoldDB" id="A0AAW1T7R3"/>
<dbReference type="PANTHER" id="PTHR14499:SF136">
    <property type="entry name" value="GH08630P"/>
    <property type="match status" value="1"/>
</dbReference>
<gene>
    <name evidence="2" type="ORF">WJX84_008962</name>
</gene>
<dbReference type="GO" id="GO:0051260">
    <property type="term" value="P:protein homooligomerization"/>
    <property type="evidence" value="ECO:0007669"/>
    <property type="project" value="InterPro"/>
</dbReference>
<evidence type="ECO:0000259" key="1">
    <source>
        <dbReference type="Pfam" id="PF02214"/>
    </source>
</evidence>
<protein>
    <recommendedName>
        <fullName evidence="1">Potassium channel tetramerisation-type BTB domain-containing protein</fullName>
    </recommendedName>
</protein>